<dbReference type="Pfam" id="PF13412">
    <property type="entry name" value="HTH_24"/>
    <property type="match status" value="1"/>
</dbReference>
<dbReference type="InterPro" id="IPR036390">
    <property type="entry name" value="WH_DNA-bd_sf"/>
</dbReference>
<organism evidence="6 7">
    <name type="scientific">Aquibium oceanicum</name>
    <dbReference type="NCBI Taxonomy" id="1670800"/>
    <lineage>
        <taxon>Bacteria</taxon>
        <taxon>Pseudomonadati</taxon>
        <taxon>Pseudomonadota</taxon>
        <taxon>Alphaproteobacteria</taxon>
        <taxon>Hyphomicrobiales</taxon>
        <taxon>Phyllobacteriaceae</taxon>
        <taxon>Aquibium</taxon>
    </lineage>
</organism>
<dbReference type="InterPro" id="IPR011991">
    <property type="entry name" value="ArsR-like_HTH"/>
</dbReference>
<dbReference type="InterPro" id="IPR011008">
    <property type="entry name" value="Dimeric_a/b-barrel"/>
</dbReference>
<dbReference type="InterPro" id="IPR000485">
    <property type="entry name" value="AsnC-type_HTH_dom"/>
</dbReference>
<evidence type="ECO:0000259" key="5">
    <source>
        <dbReference type="PROSITE" id="PS50956"/>
    </source>
</evidence>
<evidence type="ECO:0000256" key="4">
    <source>
        <dbReference type="ARBA" id="ARBA00023163"/>
    </source>
</evidence>
<dbReference type="OrthoDB" id="9802341at2"/>
<dbReference type="RefSeq" id="WP_072604773.1">
    <property type="nucleotide sequence ID" value="NZ_CP018171.1"/>
</dbReference>
<dbReference type="CDD" id="cd00090">
    <property type="entry name" value="HTH_ARSR"/>
    <property type="match status" value="1"/>
</dbReference>
<sequence length="157" mass="17514">MALVDRLDRIDRNILAALSREGRLSMSEVASKVGLSKTPVQARVKRLEAEGYIRGYAAMVDRERMGEGHVAFVQVKLSDTRSAALDAFNRAVLAVPEVEQCHMIASSFDYLLKVRTTDIASYRWVLGEKISALPHVSQTSTYVAMETVKDSWPRASR</sequence>
<proteinExistence type="predicted"/>
<keyword evidence="2" id="KW-0238">DNA-binding</keyword>
<dbReference type="SUPFAM" id="SSF46785">
    <property type="entry name" value="Winged helix' DNA-binding domain"/>
    <property type="match status" value="1"/>
</dbReference>
<keyword evidence="4" id="KW-0804">Transcription</keyword>
<feature type="domain" description="HTH asnC-type" evidence="5">
    <location>
        <begin position="7"/>
        <end position="68"/>
    </location>
</feature>
<dbReference type="GO" id="GO:0006355">
    <property type="term" value="P:regulation of DNA-templated transcription"/>
    <property type="evidence" value="ECO:0007669"/>
    <property type="project" value="UniProtKB-ARBA"/>
</dbReference>
<protein>
    <recommendedName>
        <fullName evidence="5">HTH asnC-type domain-containing protein</fullName>
    </recommendedName>
</protein>
<dbReference type="Proteomes" id="UP000182840">
    <property type="component" value="Chromosome"/>
</dbReference>
<dbReference type="STRING" id="1670800.BSQ44_12930"/>
<dbReference type="PANTHER" id="PTHR30154:SF0">
    <property type="entry name" value="LEUCINE-RESPONSIVE REGULATORY PROTEIN"/>
    <property type="match status" value="1"/>
</dbReference>
<evidence type="ECO:0000313" key="7">
    <source>
        <dbReference type="Proteomes" id="UP000182840"/>
    </source>
</evidence>
<dbReference type="InterPro" id="IPR019885">
    <property type="entry name" value="Tscrpt_reg_HTH_AsnC-type_CS"/>
</dbReference>
<name>A0A1L3SRW5_9HYPH</name>
<dbReference type="InterPro" id="IPR036388">
    <property type="entry name" value="WH-like_DNA-bd_sf"/>
</dbReference>
<dbReference type="KEGG" id="meso:BSQ44_12930"/>
<dbReference type="SMART" id="SM00344">
    <property type="entry name" value="HTH_ASNC"/>
    <property type="match status" value="1"/>
</dbReference>
<keyword evidence="3" id="KW-0010">Activator</keyword>
<dbReference type="PROSITE" id="PS50956">
    <property type="entry name" value="HTH_ASNC_2"/>
    <property type="match status" value="1"/>
</dbReference>
<dbReference type="GO" id="GO:0043565">
    <property type="term" value="F:sequence-specific DNA binding"/>
    <property type="evidence" value="ECO:0007669"/>
    <property type="project" value="InterPro"/>
</dbReference>
<keyword evidence="1" id="KW-0805">Transcription regulation</keyword>
<dbReference type="PROSITE" id="PS00519">
    <property type="entry name" value="HTH_ASNC_1"/>
    <property type="match status" value="1"/>
</dbReference>
<gene>
    <name evidence="6" type="ORF">BSQ44_12930</name>
</gene>
<reference evidence="7" key="1">
    <citation type="submission" date="2016-11" db="EMBL/GenBank/DDBJ databases">
        <title>Mesorhizobium oceanicum sp. nov., isolated from deep seawater in South China Sea.</title>
        <authorList>
            <person name="Fu G.-Y."/>
        </authorList>
    </citation>
    <scope>NUCLEOTIDE SEQUENCE [LARGE SCALE GENOMIC DNA]</scope>
    <source>
        <strain evidence="7">B7</strain>
    </source>
</reference>
<dbReference type="EMBL" id="CP018171">
    <property type="protein sequence ID" value="APH72167.1"/>
    <property type="molecule type" value="Genomic_DNA"/>
</dbReference>
<dbReference type="GO" id="GO:0043200">
    <property type="term" value="P:response to amino acid"/>
    <property type="evidence" value="ECO:0007669"/>
    <property type="project" value="TreeGrafter"/>
</dbReference>
<dbReference type="PRINTS" id="PR00033">
    <property type="entry name" value="HTHASNC"/>
</dbReference>
<dbReference type="GO" id="GO:0005829">
    <property type="term" value="C:cytosol"/>
    <property type="evidence" value="ECO:0007669"/>
    <property type="project" value="TreeGrafter"/>
</dbReference>
<evidence type="ECO:0000256" key="2">
    <source>
        <dbReference type="ARBA" id="ARBA00023125"/>
    </source>
</evidence>
<dbReference type="InterPro" id="IPR019887">
    <property type="entry name" value="Tscrpt_reg_AsnC/Lrp_C"/>
</dbReference>
<evidence type="ECO:0000256" key="3">
    <source>
        <dbReference type="ARBA" id="ARBA00023159"/>
    </source>
</evidence>
<dbReference type="Gene3D" id="3.30.70.920">
    <property type="match status" value="1"/>
</dbReference>
<dbReference type="Gene3D" id="1.10.10.10">
    <property type="entry name" value="Winged helix-like DNA-binding domain superfamily/Winged helix DNA-binding domain"/>
    <property type="match status" value="1"/>
</dbReference>
<dbReference type="AlphaFoldDB" id="A0A1L3SRW5"/>
<accession>A0A1L3SRW5</accession>
<evidence type="ECO:0000256" key="1">
    <source>
        <dbReference type="ARBA" id="ARBA00023015"/>
    </source>
</evidence>
<dbReference type="PANTHER" id="PTHR30154">
    <property type="entry name" value="LEUCINE-RESPONSIVE REGULATORY PROTEIN"/>
    <property type="match status" value="1"/>
</dbReference>
<keyword evidence="7" id="KW-1185">Reference proteome</keyword>
<dbReference type="SUPFAM" id="SSF54909">
    <property type="entry name" value="Dimeric alpha+beta barrel"/>
    <property type="match status" value="1"/>
</dbReference>
<dbReference type="Pfam" id="PF01037">
    <property type="entry name" value="AsnC_trans_reg"/>
    <property type="match status" value="1"/>
</dbReference>
<evidence type="ECO:0000313" key="6">
    <source>
        <dbReference type="EMBL" id="APH72167.1"/>
    </source>
</evidence>
<dbReference type="InterPro" id="IPR019888">
    <property type="entry name" value="Tscrpt_reg_AsnC-like"/>
</dbReference>